<gene>
    <name evidence="2" type="ORF">RBB77_03150</name>
</gene>
<evidence type="ECO:0000313" key="2">
    <source>
        <dbReference type="EMBL" id="XCB33901.1"/>
    </source>
</evidence>
<name>A0AAU7ZSL6_9BACT</name>
<accession>A0AAU7ZSL6</accession>
<protein>
    <recommendedName>
        <fullName evidence="3">UrcA family protein</fullName>
    </recommendedName>
</protein>
<keyword evidence="1" id="KW-0732">Signal</keyword>
<dbReference type="RefSeq" id="WP_353064745.1">
    <property type="nucleotide sequence ID" value="NZ_CP132942.1"/>
</dbReference>
<evidence type="ECO:0008006" key="3">
    <source>
        <dbReference type="Google" id="ProtNLM"/>
    </source>
</evidence>
<feature type="signal peptide" evidence="1">
    <location>
        <begin position="1"/>
        <end position="21"/>
    </location>
</feature>
<dbReference type="KEGG" id="tpsc:RBB77_03150"/>
<reference evidence="2" key="1">
    <citation type="submission" date="2023-08" db="EMBL/GenBank/DDBJ databases">
        <authorList>
            <person name="Messyasz A."/>
            <person name="Mannisto M.K."/>
            <person name="Kerkhof L.J."/>
            <person name="Haggblom M."/>
        </authorList>
    </citation>
    <scope>NUCLEOTIDE SEQUENCE</scope>
    <source>
        <strain evidence="2">X5P6</strain>
    </source>
</reference>
<reference evidence="2" key="2">
    <citation type="journal article" date="2024" name="Environ. Microbiol.">
        <title>Genome analysis and description of Tunturibacter gen. nov. expands the diversity of Terriglobia in tundra soils.</title>
        <authorList>
            <person name="Messyasz A."/>
            <person name="Mannisto M.K."/>
            <person name="Kerkhof L.J."/>
            <person name="Haggblom M.M."/>
        </authorList>
    </citation>
    <scope>NUCLEOTIDE SEQUENCE</scope>
    <source>
        <strain evidence="2">X5P6</strain>
    </source>
</reference>
<proteinExistence type="predicted"/>
<dbReference type="AlphaFoldDB" id="A0AAU7ZSL6"/>
<feature type="chain" id="PRO_5043627614" description="UrcA family protein" evidence="1">
    <location>
        <begin position="22"/>
        <end position="134"/>
    </location>
</feature>
<sequence>MTKPSRLLPIAFAACLPIAHSQNQPTPPNPPTPLATPTSLLAEYDRSISTLETGLRQNWSRERYLIAFGTLAQLDTPSAHLSVCTELAFRLQSPRAPWDERPPLNLEVTQALDRCREQRNLLRNRQLTATQQNR</sequence>
<evidence type="ECO:0000256" key="1">
    <source>
        <dbReference type="SAM" id="SignalP"/>
    </source>
</evidence>
<dbReference type="EMBL" id="CP132942">
    <property type="protein sequence ID" value="XCB33901.1"/>
    <property type="molecule type" value="Genomic_DNA"/>
</dbReference>
<organism evidence="2">
    <name type="scientific">Tunturiibacter psychrotolerans</name>
    <dbReference type="NCBI Taxonomy" id="3069686"/>
    <lineage>
        <taxon>Bacteria</taxon>
        <taxon>Pseudomonadati</taxon>
        <taxon>Acidobacteriota</taxon>
        <taxon>Terriglobia</taxon>
        <taxon>Terriglobales</taxon>
        <taxon>Acidobacteriaceae</taxon>
        <taxon>Tunturiibacter</taxon>
    </lineage>
</organism>